<dbReference type="Pfam" id="PF20237">
    <property type="entry name" value="DUF6594"/>
    <property type="match status" value="1"/>
</dbReference>
<reference evidence="4" key="1">
    <citation type="journal article" date="2020" name="Stud. Mycol.">
        <title>101 Dothideomycetes genomes: a test case for predicting lifestyles and emergence of pathogens.</title>
        <authorList>
            <person name="Haridas S."/>
            <person name="Albert R."/>
            <person name="Binder M."/>
            <person name="Bloem J."/>
            <person name="Labutti K."/>
            <person name="Salamov A."/>
            <person name="Andreopoulos B."/>
            <person name="Baker S."/>
            <person name="Barry K."/>
            <person name="Bills G."/>
            <person name="Bluhm B."/>
            <person name="Cannon C."/>
            <person name="Castanera R."/>
            <person name="Culley D."/>
            <person name="Daum C."/>
            <person name="Ezra D."/>
            <person name="Gonzalez J."/>
            <person name="Henrissat B."/>
            <person name="Kuo A."/>
            <person name="Liang C."/>
            <person name="Lipzen A."/>
            <person name="Lutzoni F."/>
            <person name="Magnuson J."/>
            <person name="Mondo S."/>
            <person name="Nolan M."/>
            <person name="Ohm R."/>
            <person name="Pangilinan J."/>
            <person name="Park H.-J."/>
            <person name="Ramirez L."/>
            <person name="Alfaro M."/>
            <person name="Sun H."/>
            <person name="Tritt A."/>
            <person name="Yoshinaga Y."/>
            <person name="Zwiers L.-H."/>
            <person name="Turgeon B."/>
            <person name="Goodwin S."/>
            <person name="Spatafora J."/>
            <person name="Crous P."/>
            <person name="Grigoriev I."/>
        </authorList>
    </citation>
    <scope>NUCLEOTIDE SEQUENCE</scope>
    <source>
        <strain evidence="4">CBS 675.92</strain>
    </source>
</reference>
<accession>A0A6A5UC55</accession>
<feature type="compositionally biased region" description="Basic and acidic residues" evidence="1">
    <location>
        <begin position="152"/>
        <end position="161"/>
    </location>
</feature>
<sequence length="471" mass="52385">MSSKMTPRSPTSSRSSGSSHSATMVNLNSTETTPQIPHQPAASITASSSASIATSSSSSAHTADDDASYSPYELKPVDGWPKLAQVMAKTPDFAAFPRFRELNVKSLLYYQVQLTVLQKELWKRECEDKLAEAERPVQSSEFAELLLRKVPVESEQSREDSEPQSADGHPEQGQPNGPSKPECRRMSETEQFKIIKEIRSVLKEYNDALLQYSQISALPDPDPYNIHSLRNWIRHEDGGAVGILGEGSKVWGKPTTKVNVSLWRQFRTLLWTLVWPQGPPTDKEYYDLIATRPPSKLDGLTQWFAWYFVPFYYACKDRLRPFYHACKAKFKKSKDADVEEPANNSLQMKEPKDWEISPEREATIENVSESSLVRITSGISTVVACLLPVVAIAVLSQVHGTRDLLLCLAGFSVVFCVGLIFMTQGTSKRVEIFSATAAFSAVMVVFMSDPVIVVTPGNPYPAPINITSPRT</sequence>
<keyword evidence="2" id="KW-0812">Transmembrane</keyword>
<evidence type="ECO:0000256" key="1">
    <source>
        <dbReference type="SAM" id="MobiDB-lite"/>
    </source>
</evidence>
<dbReference type="Proteomes" id="UP000800035">
    <property type="component" value="Unassembled WGS sequence"/>
</dbReference>
<proteinExistence type="predicted"/>
<protein>
    <recommendedName>
        <fullName evidence="3">DUF6594 domain-containing protein</fullName>
    </recommendedName>
</protein>
<dbReference type="OrthoDB" id="5342093at2759"/>
<keyword evidence="5" id="KW-1185">Reference proteome</keyword>
<feature type="region of interest" description="Disordered" evidence="1">
    <location>
        <begin position="152"/>
        <end position="185"/>
    </location>
</feature>
<feature type="transmembrane region" description="Helical" evidence="2">
    <location>
        <begin position="378"/>
        <end position="398"/>
    </location>
</feature>
<name>A0A6A5UC55_9PLEO</name>
<evidence type="ECO:0000313" key="4">
    <source>
        <dbReference type="EMBL" id="KAF1962753.1"/>
    </source>
</evidence>
<dbReference type="AlphaFoldDB" id="A0A6A5UC55"/>
<gene>
    <name evidence="4" type="ORF">CC80DRAFT_541911</name>
</gene>
<evidence type="ECO:0000313" key="5">
    <source>
        <dbReference type="Proteomes" id="UP000800035"/>
    </source>
</evidence>
<dbReference type="EMBL" id="ML976978">
    <property type="protein sequence ID" value="KAF1962753.1"/>
    <property type="molecule type" value="Genomic_DNA"/>
</dbReference>
<dbReference type="PANTHER" id="PTHR34502:SF5">
    <property type="entry name" value="DUF6594 DOMAIN-CONTAINING PROTEIN"/>
    <property type="match status" value="1"/>
</dbReference>
<feature type="region of interest" description="Disordered" evidence="1">
    <location>
        <begin position="1"/>
        <end position="74"/>
    </location>
</feature>
<feature type="compositionally biased region" description="Low complexity" evidence="1">
    <location>
        <begin position="1"/>
        <end position="21"/>
    </location>
</feature>
<keyword evidence="2" id="KW-0472">Membrane</keyword>
<organism evidence="4 5">
    <name type="scientific">Byssothecium circinans</name>
    <dbReference type="NCBI Taxonomy" id="147558"/>
    <lineage>
        <taxon>Eukaryota</taxon>
        <taxon>Fungi</taxon>
        <taxon>Dikarya</taxon>
        <taxon>Ascomycota</taxon>
        <taxon>Pezizomycotina</taxon>
        <taxon>Dothideomycetes</taxon>
        <taxon>Pleosporomycetidae</taxon>
        <taxon>Pleosporales</taxon>
        <taxon>Massarineae</taxon>
        <taxon>Massarinaceae</taxon>
        <taxon>Byssothecium</taxon>
    </lineage>
</organism>
<feature type="transmembrane region" description="Helical" evidence="2">
    <location>
        <begin position="404"/>
        <end position="423"/>
    </location>
</feature>
<feature type="compositionally biased region" description="Low complexity" evidence="1">
    <location>
        <begin position="41"/>
        <end position="61"/>
    </location>
</feature>
<dbReference type="PANTHER" id="PTHR34502">
    <property type="entry name" value="DUF6594 DOMAIN-CONTAINING PROTEIN-RELATED"/>
    <property type="match status" value="1"/>
</dbReference>
<dbReference type="InterPro" id="IPR046529">
    <property type="entry name" value="DUF6594"/>
</dbReference>
<feature type="transmembrane region" description="Helical" evidence="2">
    <location>
        <begin position="430"/>
        <end position="448"/>
    </location>
</feature>
<evidence type="ECO:0000259" key="3">
    <source>
        <dbReference type="Pfam" id="PF20237"/>
    </source>
</evidence>
<evidence type="ECO:0000256" key="2">
    <source>
        <dbReference type="SAM" id="Phobius"/>
    </source>
</evidence>
<feature type="domain" description="DUF6594" evidence="3">
    <location>
        <begin position="80"/>
        <end position="444"/>
    </location>
</feature>
<feature type="compositionally biased region" description="Polar residues" evidence="1">
    <location>
        <begin position="22"/>
        <end position="36"/>
    </location>
</feature>
<keyword evidence="2" id="KW-1133">Transmembrane helix</keyword>